<evidence type="ECO:0000313" key="2">
    <source>
        <dbReference type="Proteomes" id="UP001642406"/>
    </source>
</evidence>
<gene>
    <name evidence="1" type="ORF">SBRCBS47491_010013</name>
</gene>
<name>A0ABP0D356_9PEZI</name>
<dbReference type="EMBL" id="CAWUHC010000191">
    <property type="protein sequence ID" value="CAK7237545.1"/>
    <property type="molecule type" value="Genomic_DNA"/>
</dbReference>
<organism evidence="1 2">
    <name type="scientific">Sporothrix bragantina</name>
    <dbReference type="NCBI Taxonomy" id="671064"/>
    <lineage>
        <taxon>Eukaryota</taxon>
        <taxon>Fungi</taxon>
        <taxon>Dikarya</taxon>
        <taxon>Ascomycota</taxon>
        <taxon>Pezizomycotina</taxon>
        <taxon>Sordariomycetes</taxon>
        <taxon>Sordariomycetidae</taxon>
        <taxon>Ophiostomatales</taxon>
        <taxon>Ophiostomataceae</taxon>
        <taxon>Sporothrix</taxon>
    </lineage>
</organism>
<accession>A0ABP0D356</accession>
<protein>
    <recommendedName>
        <fullName evidence="3">CBM-cenC domain-containing protein</fullName>
    </recommendedName>
</protein>
<evidence type="ECO:0000313" key="1">
    <source>
        <dbReference type="EMBL" id="CAK7237545.1"/>
    </source>
</evidence>
<sequence>MQAASSLVQLDQTVTGLTPGDVYTFKFDYCKKSYVGEAYVFADVNSFNYFSVTSSSMLSSWATYTRSLTVPSSGQFDISIQANSDEGTFVDFEFANIYIGKCP</sequence>
<dbReference type="Gene3D" id="2.60.120.260">
    <property type="entry name" value="Galactose-binding domain-like"/>
    <property type="match status" value="1"/>
</dbReference>
<keyword evidence="2" id="KW-1185">Reference proteome</keyword>
<dbReference type="Proteomes" id="UP001642406">
    <property type="component" value="Unassembled WGS sequence"/>
</dbReference>
<evidence type="ECO:0008006" key="3">
    <source>
        <dbReference type="Google" id="ProtNLM"/>
    </source>
</evidence>
<comment type="caution">
    <text evidence="1">The sequence shown here is derived from an EMBL/GenBank/DDBJ whole genome shotgun (WGS) entry which is preliminary data.</text>
</comment>
<reference evidence="1 2" key="1">
    <citation type="submission" date="2024-01" db="EMBL/GenBank/DDBJ databases">
        <authorList>
            <person name="Allen C."/>
            <person name="Tagirdzhanova G."/>
        </authorList>
    </citation>
    <scope>NUCLEOTIDE SEQUENCE [LARGE SCALE GENOMIC DNA]</scope>
</reference>
<proteinExistence type="predicted"/>